<keyword evidence="2" id="KW-0456">Lyase</keyword>
<dbReference type="CDD" id="cd06558">
    <property type="entry name" value="crotonase-like"/>
    <property type="match status" value="1"/>
</dbReference>
<dbReference type="Proteomes" id="UP001232445">
    <property type="component" value="Unassembled WGS sequence"/>
</dbReference>
<proteinExistence type="inferred from homology"/>
<reference evidence="3 4" key="1">
    <citation type="submission" date="2023-07" db="EMBL/GenBank/DDBJ databases">
        <title>Genomic Encyclopedia of Type Strains, Phase IV (KMG-IV): sequencing the most valuable type-strain genomes for metagenomic binning, comparative biology and taxonomic classification.</title>
        <authorList>
            <person name="Goeker M."/>
        </authorList>
    </citation>
    <scope>NUCLEOTIDE SEQUENCE [LARGE SCALE GENOMIC DNA]</scope>
    <source>
        <strain evidence="3 4">DSM 17740</strain>
    </source>
</reference>
<dbReference type="EMBL" id="JAUSUQ010000010">
    <property type="protein sequence ID" value="MDQ0339955.1"/>
    <property type="molecule type" value="Genomic_DNA"/>
</dbReference>
<dbReference type="Pfam" id="PF00378">
    <property type="entry name" value="ECH_1"/>
    <property type="match status" value="1"/>
</dbReference>
<evidence type="ECO:0000313" key="4">
    <source>
        <dbReference type="Proteomes" id="UP001232445"/>
    </source>
</evidence>
<dbReference type="InterPro" id="IPR029045">
    <property type="entry name" value="ClpP/crotonase-like_dom_sf"/>
</dbReference>
<protein>
    <submittedName>
        <fullName evidence="3">Enoyl-CoA hydratase/carnithine racemase</fullName>
    </submittedName>
</protein>
<evidence type="ECO:0000313" key="3">
    <source>
        <dbReference type="EMBL" id="MDQ0339955.1"/>
    </source>
</evidence>
<organism evidence="3 4">
    <name type="scientific">Caldalkalibacillus uzonensis</name>
    <dbReference type="NCBI Taxonomy" id="353224"/>
    <lineage>
        <taxon>Bacteria</taxon>
        <taxon>Bacillati</taxon>
        <taxon>Bacillota</taxon>
        <taxon>Bacilli</taxon>
        <taxon>Bacillales</taxon>
        <taxon>Bacillaceae</taxon>
        <taxon>Caldalkalibacillus</taxon>
    </lineage>
</organism>
<evidence type="ECO:0000256" key="1">
    <source>
        <dbReference type="ARBA" id="ARBA00005254"/>
    </source>
</evidence>
<dbReference type="PANTHER" id="PTHR11941:SF54">
    <property type="entry name" value="ENOYL-COA HYDRATASE, MITOCHONDRIAL"/>
    <property type="match status" value="1"/>
</dbReference>
<accession>A0ABU0CU65</accession>
<name>A0ABU0CU65_9BACI</name>
<dbReference type="Gene3D" id="3.90.226.10">
    <property type="entry name" value="2-enoyl-CoA Hydratase, Chain A, domain 1"/>
    <property type="match status" value="1"/>
</dbReference>
<gene>
    <name evidence="3" type="ORF">J2S00_002750</name>
</gene>
<evidence type="ECO:0000256" key="2">
    <source>
        <dbReference type="ARBA" id="ARBA00023239"/>
    </source>
</evidence>
<comment type="caution">
    <text evidence="3">The sequence shown here is derived from an EMBL/GenBank/DDBJ whole genome shotgun (WGS) entry which is preliminary data.</text>
</comment>
<dbReference type="SUPFAM" id="SSF52096">
    <property type="entry name" value="ClpP/crotonase"/>
    <property type="match status" value="1"/>
</dbReference>
<sequence length="261" mass="28926">MATEHLFLEKQGHVATLYLNRPEKKNALTYEMWAAIPGFIEEVEADDEIKVLIIRGVNGEAFAAGADISEFETLRSTPEGAMKYNEKVLAAEAALYNCSKPIIAMIQKYCIGGGCEIAAACDLRFTSENGIFGITPAKLGLIYDLSATKNVVDLIGPSRAKDILFSGRFLDAQEAFAYGLVDHVYPDEEIVEKTYAYAEMVASRAQKTVKGAKKIIREILNGATEETEEIKQMILDSFVSSDYKEGVRAFLEKRQPQFKEV</sequence>
<dbReference type="RefSeq" id="WP_307340735.1">
    <property type="nucleotide sequence ID" value="NZ_JAUSUQ010000010.1"/>
</dbReference>
<dbReference type="InterPro" id="IPR014748">
    <property type="entry name" value="Enoyl-CoA_hydra_C"/>
</dbReference>
<comment type="similarity">
    <text evidence="1">Belongs to the enoyl-CoA hydratase/isomerase family.</text>
</comment>
<keyword evidence="4" id="KW-1185">Reference proteome</keyword>
<dbReference type="PANTHER" id="PTHR11941">
    <property type="entry name" value="ENOYL-COA HYDRATASE-RELATED"/>
    <property type="match status" value="1"/>
</dbReference>
<dbReference type="Gene3D" id="1.10.12.10">
    <property type="entry name" value="Lyase 2-enoyl-coa Hydratase, Chain A, domain 2"/>
    <property type="match status" value="1"/>
</dbReference>
<dbReference type="InterPro" id="IPR001753">
    <property type="entry name" value="Enoyl-CoA_hydra/iso"/>
</dbReference>